<feature type="domain" description="Beta-lactamase-like ARB-00930-like C-terminal" evidence="4">
    <location>
        <begin position="426"/>
        <end position="584"/>
    </location>
</feature>
<dbReference type="RefSeq" id="XP_024746577.1">
    <property type="nucleotide sequence ID" value="XM_024891385.1"/>
</dbReference>
<sequence>MRYLHNLLAATAASPFLLSVMAHTCPPLGQVLPPPTAPSDYQGLRNATQKLASTLDSQFSSNLNSSGIAILVKSIHEDVPLFSHFYTPTILSGIGTKNIDEKTIFRVGSLSKLFPALAALQTDGIRMDDSVLKYIPELQNAQQTSFVESIAWDDVTIDSLMTHLSGLATDTAMDLGIFPIGLWQQIGLPAIPRGSGPNCSGLPGTAPCTKDDLIDDLKEREPIYRPYTTPSYSNVGFAILGMVIDAAINGSYIDAIQTGIFDAVGMNSSSFNGFVQSFPEIGFVPVGETTWNATLGVFESAGGMFSSTSDLIAFADGILTNRFLSPRLTREWMKPRSHTSSWGYSVGAPWEIVRSDQLTADGRIVDLYTKSGDLGLYHGLLGLIPDFDLSLAVLTAGAEVSAETTAEIFSTVVEGLVPMVDEAGRAEAAATPLVGTYSDLATNSSIVLSINAENTLIIDKFVVRGFDVLHHPDLYSLDALSLGEGSLPESLYVDARLYPTNLIGQRNNGLRKRSWRAVYDTRTAKEQSAQDARLVAKHGSCQSWFQLDRAAYDFHSIGDFIFSYGKDNGVTAITNAAFNITLSKGC</sequence>
<protein>
    <submittedName>
        <fullName evidence="5">Beta-lactamase/transpeptidase-like protein</fullName>
    </submittedName>
</protein>
<accession>A0A2T4B1Q9</accession>
<evidence type="ECO:0000313" key="5">
    <source>
        <dbReference type="EMBL" id="PTB63257.1"/>
    </source>
</evidence>
<name>A0A2T4B1Q9_9HYPO</name>
<dbReference type="Pfam" id="PF00144">
    <property type="entry name" value="Beta-lactamase"/>
    <property type="match status" value="1"/>
</dbReference>
<dbReference type="OrthoDB" id="10250282at2759"/>
<dbReference type="Gene3D" id="3.40.710.10">
    <property type="entry name" value="DD-peptidase/beta-lactamase superfamily"/>
    <property type="match status" value="1"/>
</dbReference>
<evidence type="ECO:0000259" key="4">
    <source>
        <dbReference type="Pfam" id="PF26335"/>
    </source>
</evidence>
<dbReference type="InterPro" id="IPR058664">
    <property type="entry name" value="ARB_00930-like_C"/>
</dbReference>
<dbReference type="PANTHER" id="PTHR22935">
    <property type="entry name" value="PENICILLIN-BINDING PROTEIN"/>
    <property type="match status" value="1"/>
</dbReference>
<dbReference type="Pfam" id="PF26335">
    <property type="entry name" value="ARB_00930_C"/>
    <property type="match status" value="1"/>
</dbReference>
<dbReference type="Proteomes" id="UP000241546">
    <property type="component" value="Unassembled WGS sequence"/>
</dbReference>
<dbReference type="InterPro" id="IPR001466">
    <property type="entry name" value="Beta-lactam-related"/>
</dbReference>
<dbReference type="GeneID" id="36599503"/>
<keyword evidence="6" id="KW-1185">Reference proteome</keyword>
<evidence type="ECO:0000259" key="3">
    <source>
        <dbReference type="Pfam" id="PF00144"/>
    </source>
</evidence>
<proteinExistence type="inferred from homology"/>
<dbReference type="AlphaFoldDB" id="A0A2T4B1Q9"/>
<reference evidence="6" key="1">
    <citation type="submission" date="2016-07" db="EMBL/GenBank/DDBJ databases">
        <title>Multiple horizontal gene transfer events from other fungi enriched the ability of initially mycotrophic Trichoderma (Ascomycota) to feed on dead plant biomass.</title>
        <authorList>
            <consortium name="DOE Joint Genome Institute"/>
            <person name="Atanasova L."/>
            <person name="Chenthamara K."/>
            <person name="Zhang J."/>
            <person name="Grujic M."/>
            <person name="Henrissat B."/>
            <person name="Kuo A."/>
            <person name="Aerts A."/>
            <person name="Salamov A."/>
            <person name="Lipzen A."/>
            <person name="Labutti K."/>
            <person name="Barry K."/>
            <person name="Miao Y."/>
            <person name="Rahimi M.J."/>
            <person name="Shen Q."/>
            <person name="Grigoriev I.V."/>
            <person name="Kubicek C.P."/>
            <person name="Druzhinina I.S."/>
        </authorList>
    </citation>
    <scope>NUCLEOTIDE SEQUENCE [LARGE SCALE GENOMIC DNA]</scope>
    <source>
        <strain evidence="6">TUCIM 6016</strain>
    </source>
</reference>
<gene>
    <name evidence="5" type="ORF">BBK36DRAFT_1126494</name>
</gene>
<comment type="similarity">
    <text evidence="1">Belongs to the beta-lactamase family.</text>
</comment>
<evidence type="ECO:0000313" key="6">
    <source>
        <dbReference type="Proteomes" id="UP000241546"/>
    </source>
</evidence>
<dbReference type="InterPro" id="IPR012338">
    <property type="entry name" value="Beta-lactam/transpept-like"/>
</dbReference>
<feature type="domain" description="Beta-lactamase-related" evidence="3">
    <location>
        <begin position="97"/>
        <end position="399"/>
    </location>
</feature>
<feature type="signal peptide" evidence="2">
    <location>
        <begin position="1"/>
        <end position="22"/>
    </location>
</feature>
<evidence type="ECO:0000256" key="2">
    <source>
        <dbReference type="SAM" id="SignalP"/>
    </source>
</evidence>
<feature type="chain" id="PRO_5015611108" evidence="2">
    <location>
        <begin position="23"/>
        <end position="586"/>
    </location>
</feature>
<dbReference type="EMBL" id="KZ680219">
    <property type="protein sequence ID" value="PTB63257.1"/>
    <property type="molecule type" value="Genomic_DNA"/>
</dbReference>
<evidence type="ECO:0000256" key="1">
    <source>
        <dbReference type="ARBA" id="ARBA00038473"/>
    </source>
</evidence>
<dbReference type="InterPro" id="IPR051478">
    <property type="entry name" value="Beta-lactamase-like_AB/R"/>
</dbReference>
<keyword evidence="2" id="KW-0732">Signal</keyword>
<dbReference type="PANTHER" id="PTHR22935:SF95">
    <property type="entry name" value="BETA-LACTAMASE-LIKE 1-RELATED"/>
    <property type="match status" value="1"/>
</dbReference>
<organism evidence="5 6">
    <name type="scientific">Trichoderma citrinoviride</name>
    <dbReference type="NCBI Taxonomy" id="58853"/>
    <lineage>
        <taxon>Eukaryota</taxon>
        <taxon>Fungi</taxon>
        <taxon>Dikarya</taxon>
        <taxon>Ascomycota</taxon>
        <taxon>Pezizomycotina</taxon>
        <taxon>Sordariomycetes</taxon>
        <taxon>Hypocreomycetidae</taxon>
        <taxon>Hypocreales</taxon>
        <taxon>Hypocreaceae</taxon>
        <taxon>Trichoderma</taxon>
    </lineage>
</organism>
<dbReference type="SUPFAM" id="SSF56601">
    <property type="entry name" value="beta-lactamase/transpeptidase-like"/>
    <property type="match status" value="1"/>
</dbReference>